<keyword evidence="2" id="KW-1185">Reference proteome</keyword>
<reference evidence="1 2" key="1">
    <citation type="journal article" date="2013" name="Stand. Genomic Sci.">
        <title>Genomic Encyclopedia of Type Strains, Phase I: The one thousand microbial genomes (KMG-I) project.</title>
        <authorList>
            <person name="Kyrpides N.C."/>
            <person name="Woyke T."/>
            <person name="Eisen J.A."/>
            <person name="Garrity G."/>
            <person name="Lilburn T.G."/>
            <person name="Beck B.J."/>
            <person name="Whitman W.B."/>
            <person name="Hugenholtz P."/>
            <person name="Klenk H.P."/>
        </authorList>
    </citation>
    <scope>NUCLEOTIDE SEQUENCE [LARGE SCALE GENOMIC DNA]</scope>
    <source>
        <strain evidence="1 2">DSM 13484</strain>
    </source>
</reference>
<proteinExistence type="predicted"/>
<dbReference type="AlphaFoldDB" id="A0A562T2E8"/>
<dbReference type="Proteomes" id="UP000316778">
    <property type="component" value="Unassembled WGS sequence"/>
</dbReference>
<evidence type="ECO:0000313" key="1">
    <source>
        <dbReference type="EMBL" id="TWI87831.1"/>
    </source>
</evidence>
<sequence length="74" mass="8745">MEISIVEGQYLRRLAVRYRLNYLSVEEQKVLSEWLMADPANQGCFERYLQKEEEKQWACVPEALIKCLASKDSF</sequence>
<dbReference type="EMBL" id="VLLG01000003">
    <property type="protein sequence ID" value="TWI87831.1"/>
    <property type="molecule type" value="Genomic_DNA"/>
</dbReference>
<name>A0A562T2E8_CHIJA</name>
<gene>
    <name evidence="1" type="ORF">LX66_1902</name>
</gene>
<organism evidence="1 2">
    <name type="scientific">Chitinophaga japonensis</name>
    <name type="common">Flexibacter japonensis</name>
    <dbReference type="NCBI Taxonomy" id="104662"/>
    <lineage>
        <taxon>Bacteria</taxon>
        <taxon>Pseudomonadati</taxon>
        <taxon>Bacteroidota</taxon>
        <taxon>Chitinophagia</taxon>
        <taxon>Chitinophagales</taxon>
        <taxon>Chitinophagaceae</taxon>
        <taxon>Chitinophaga</taxon>
    </lineage>
</organism>
<accession>A0A562T2E8</accession>
<evidence type="ECO:0000313" key="2">
    <source>
        <dbReference type="Proteomes" id="UP000316778"/>
    </source>
</evidence>
<protein>
    <submittedName>
        <fullName evidence="1">Uncharacterized protein</fullName>
    </submittedName>
</protein>
<comment type="caution">
    <text evidence="1">The sequence shown here is derived from an EMBL/GenBank/DDBJ whole genome shotgun (WGS) entry which is preliminary data.</text>
</comment>
<dbReference type="RefSeq" id="WP_145712310.1">
    <property type="nucleotide sequence ID" value="NZ_BAAAFY010000001.1"/>
</dbReference>